<dbReference type="SUPFAM" id="SSF55729">
    <property type="entry name" value="Acyl-CoA N-acyltransferases (Nat)"/>
    <property type="match status" value="1"/>
</dbReference>
<dbReference type="InterPro" id="IPR016181">
    <property type="entry name" value="Acyl_CoA_acyltransferase"/>
</dbReference>
<protein>
    <submittedName>
        <fullName evidence="4">GNAT family N-acetyltransferase</fullName>
    </submittedName>
</protein>
<name>A0A936EZC5_9BACT</name>
<dbReference type="InterPro" id="IPR050832">
    <property type="entry name" value="Bact_Acetyltransf"/>
</dbReference>
<feature type="domain" description="N-acetyltransferase" evidence="3">
    <location>
        <begin position="5"/>
        <end position="174"/>
    </location>
</feature>
<dbReference type="CDD" id="cd04301">
    <property type="entry name" value="NAT_SF"/>
    <property type="match status" value="1"/>
</dbReference>
<sequence length="174" mass="19054">MVSAFTIRPATLDDAPTLAALGAQTFRETFEAICSSQDLADFLAEAYGDAIQRTELADPSRPALVLEAEGRPLGFAQLRLGHREPCVTGSRPVELQRIYVLREAHGSGFGAALMEASVAQARAWGADVLWLGVWEHNDRALAFYARQGFREAGDHVFQIGQQIDRDLILVKDLS</sequence>
<dbReference type="PANTHER" id="PTHR43877">
    <property type="entry name" value="AMINOALKYLPHOSPHONATE N-ACETYLTRANSFERASE-RELATED-RELATED"/>
    <property type="match status" value="1"/>
</dbReference>
<dbReference type="Gene3D" id="3.40.630.30">
    <property type="match status" value="1"/>
</dbReference>
<dbReference type="Pfam" id="PF00583">
    <property type="entry name" value="Acetyltransf_1"/>
    <property type="match status" value="1"/>
</dbReference>
<dbReference type="AlphaFoldDB" id="A0A936EZC5"/>
<dbReference type="GO" id="GO:0016747">
    <property type="term" value="F:acyltransferase activity, transferring groups other than amino-acyl groups"/>
    <property type="evidence" value="ECO:0007669"/>
    <property type="project" value="InterPro"/>
</dbReference>
<organism evidence="4 5">
    <name type="scientific">Candidatus Geothrix odensensis</name>
    <dbReference type="NCBI Taxonomy" id="2954440"/>
    <lineage>
        <taxon>Bacteria</taxon>
        <taxon>Pseudomonadati</taxon>
        <taxon>Acidobacteriota</taxon>
        <taxon>Holophagae</taxon>
        <taxon>Holophagales</taxon>
        <taxon>Holophagaceae</taxon>
        <taxon>Geothrix</taxon>
    </lineage>
</organism>
<keyword evidence="1" id="KW-0808">Transferase</keyword>
<dbReference type="PROSITE" id="PS51186">
    <property type="entry name" value="GNAT"/>
    <property type="match status" value="1"/>
</dbReference>
<evidence type="ECO:0000313" key="5">
    <source>
        <dbReference type="Proteomes" id="UP000709959"/>
    </source>
</evidence>
<reference evidence="4 5" key="1">
    <citation type="submission" date="2020-10" db="EMBL/GenBank/DDBJ databases">
        <title>Connecting structure to function with the recovery of over 1000 high-quality activated sludge metagenome-assembled genomes encoding full-length rRNA genes using long-read sequencing.</title>
        <authorList>
            <person name="Singleton C.M."/>
            <person name="Petriglieri F."/>
            <person name="Kristensen J.M."/>
            <person name="Kirkegaard R.H."/>
            <person name="Michaelsen T.Y."/>
            <person name="Andersen M.H."/>
            <person name="Karst S.M."/>
            <person name="Dueholm M.S."/>
            <person name="Nielsen P.H."/>
            <person name="Albertsen M."/>
        </authorList>
    </citation>
    <scope>NUCLEOTIDE SEQUENCE [LARGE SCALE GENOMIC DNA]</scope>
    <source>
        <strain evidence="4">OdNE_18-Q3-R46-58_MAXAC.008</strain>
    </source>
</reference>
<dbReference type="Proteomes" id="UP000709959">
    <property type="component" value="Unassembled WGS sequence"/>
</dbReference>
<evidence type="ECO:0000256" key="2">
    <source>
        <dbReference type="ARBA" id="ARBA00023315"/>
    </source>
</evidence>
<accession>A0A936EZC5</accession>
<dbReference type="InterPro" id="IPR000182">
    <property type="entry name" value="GNAT_dom"/>
</dbReference>
<proteinExistence type="predicted"/>
<dbReference type="EMBL" id="JADKCH010000001">
    <property type="protein sequence ID" value="MBK8571273.1"/>
    <property type="molecule type" value="Genomic_DNA"/>
</dbReference>
<comment type="caution">
    <text evidence="4">The sequence shown here is derived from an EMBL/GenBank/DDBJ whole genome shotgun (WGS) entry which is preliminary data.</text>
</comment>
<evidence type="ECO:0000256" key="1">
    <source>
        <dbReference type="ARBA" id="ARBA00022679"/>
    </source>
</evidence>
<gene>
    <name evidence="4" type="ORF">IPN91_01250</name>
</gene>
<evidence type="ECO:0000259" key="3">
    <source>
        <dbReference type="PROSITE" id="PS51186"/>
    </source>
</evidence>
<keyword evidence="2" id="KW-0012">Acyltransferase</keyword>
<evidence type="ECO:0000313" key="4">
    <source>
        <dbReference type="EMBL" id="MBK8571273.1"/>
    </source>
</evidence>